<evidence type="ECO:0000256" key="3">
    <source>
        <dbReference type="ARBA" id="ARBA00022525"/>
    </source>
</evidence>
<comment type="caution">
    <text evidence="8">The sequence shown here is derived from an EMBL/GenBank/DDBJ whole genome shotgun (WGS) entry which is preliminary data.</text>
</comment>
<dbReference type="SMART" id="SM00708">
    <property type="entry name" value="PhBP"/>
    <property type="match status" value="4"/>
</dbReference>
<dbReference type="Pfam" id="PF01395">
    <property type="entry name" value="PBP_GOBP"/>
    <property type="match status" value="4"/>
</dbReference>
<dbReference type="InterPro" id="IPR006170">
    <property type="entry name" value="PBP/GOBP"/>
</dbReference>
<evidence type="ECO:0000256" key="7">
    <source>
        <dbReference type="SAM" id="SignalP"/>
    </source>
</evidence>
<organism evidence="8 9">
    <name type="scientific">Aromia moschata</name>
    <dbReference type="NCBI Taxonomy" id="1265417"/>
    <lineage>
        <taxon>Eukaryota</taxon>
        <taxon>Metazoa</taxon>
        <taxon>Ecdysozoa</taxon>
        <taxon>Arthropoda</taxon>
        <taxon>Hexapoda</taxon>
        <taxon>Insecta</taxon>
        <taxon>Pterygota</taxon>
        <taxon>Neoptera</taxon>
        <taxon>Endopterygota</taxon>
        <taxon>Coleoptera</taxon>
        <taxon>Polyphaga</taxon>
        <taxon>Cucujiformia</taxon>
        <taxon>Chrysomeloidea</taxon>
        <taxon>Cerambycidae</taxon>
        <taxon>Cerambycinae</taxon>
        <taxon>Callichromatini</taxon>
        <taxon>Aromia</taxon>
    </lineage>
</organism>
<evidence type="ECO:0000313" key="9">
    <source>
        <dbReference type="Proteomes" id="UP001162162"/>
    </source>
</evidence>
<evidence type="ECO:0000256" key="4">
    <source>
        <dbReference type="ARBA" id="ARBA00022729"/>
    </source>
</evidence>
<keyword evidence="5" id="KW-0325">Glycoprotein</keyword>
<dbReference type="SUPFAM" id="SSF47565">
    <property type="entry name" value="Insect pheromone/odorant-binding proteins"/>
    <property type="match status" value="4"/>
</dbReference>
<gene>
    <name evidence="8" type="ORF">NQ318_008550</name>
</gene>
<sequence>MSVLAVMVALAAVVASQAHPISQEDKERLYMYHRDCLAKTGIDEKIVEQAGNGQFAEDAQLKDYFFCLSQRLGMMNETGDLQTEVIRKKLEKHITDAKEIDILIEKCAVRKDTPAETAFNMLKCYQENSESHGEFIFYVVSVTAEKREKIKKLCKECREETNVAESLVQAARKGEYSDDPNFKRFALCMSKKFQFQDEKGAIQADMIKEKLTSAFQDNAKVEKIYNKCVSEKETPEDTAIGILKCFPPEKKEKIVTYHKECVAQTSVDKALLRATRKGEFADDPKLKEYFLCMSKKAEFQNEDGDIQKDILRQKLGDIIKDPVTMQQLIEKCALKKDTPQNTAFSTVKCFYDNSPNHVSIFQIAIITEEQRQKLTRINKECQTESGIDSDTLEKAKKGHFSKDDKFKNHLFCFYKNLGLQNETGLIQKEVLSEKIGKLLNDVSLSEKLIEKCAIQKDTPQDTAYEAFTCYYENTPSHFNILALI</sequence>
<dbReference type="GO" id="GO:0007608">
    <property type="term" value="P:sensory perception of smell"/>
    <property type="evidence" value="ECO:0007669"/>
    <property type="project" value="TreeGrafter"/>
</dbReference>
<comment type="similarity">
    <text evidence="2">Belongs to the PBP/GOBP family.</text>
</comment>
<feature type="signal peptide" evidence="7">
    <location>
        <begin position="1"/>
        <end position="18"/>
    </location>
</feature>
<dbReference type="GO" id="GO:0005615">
    <property type="term" value="C:extracellular space"/>
    <property type="evidence" value="ECO:0007669"/>
    <property type="project" value="TreeGrafter"/>
</dbReference>
<comment type="subcellular location">
    <subcellularLocation>
        <location evidence="1">Secreted</location>
    </subcellularLocation>
</comment>
<protein>
    <submittedName>
        <fullName evidence="8">Uncharacterized protein</fullName>
    </submittedName>
</protein>
<dbReference type="GO" id="GO:0005549">
    <property type="term" value="F:odorant binding"/>
    <property type="evidence" value="ECO:0007669"/>
    <property type="project" value="InterPro"/>
</dbReference>
<dbReference type="PANTHER" id="PTHR11857">
    <property type="entry name" value="ODORANT BINDING PROTEIN-RELATED"/>
    <property type="match status" value="1"/>
</dbReference>
<dbReference type="AlphaFoldDB" id="A0AAV8YVX1"/>
<dbReference type="PANTHER" id="PTHR11857:SF43">
    <property type="entry name" value="GEO07291P1-RELATED"/>
    <property type="match status" value="1"/>
</dbReference>
<proteinExistence type="inferred from homology"/>
<dbReference type="CDD" id="cd23992">
    <property type="entry name" value="PBP_GOBP"/>
    <property type="match status" value="4"/>
</dbReference>
<feature type="chain" id="PRO_5043832672" evidence="7">
    <location>
        <begin position="19"/>
        <end position="484"/>
    </location>
</feature>
<reference evidence="8" key="1">
    <citation type="journal article" date="2023" name="Insect Mol. Biol.">
        <title>Genome sequencing provides insights into the evolution of gene families encoding plant cell wall-degrading enzymes in longhorned beetles.</title>
        <authorList>
            <person name="Shin N.R."/>
            <person name="Okamura Y."/>
            <person name="Kirsch R."/>
            <person name="Pauchet Y."/>
        </authorList>
    </citation>
    <scope>NUCLEOTIDE SEQUENCE</scope>
    <source>
        <strain evidence="8">AMC_N1</strain>
    </source>
</reference>
<dbReference type="InterPro" id="IPR036728">
    <property type="entry name" value="PBP_GOBP_sf"/>
</dbReference>
<dbReference type="FunFam" id="1.10.238.20:FF:000001">
    <property type="entry name" value="General odorant-binding protein lush"/>
    <property type="match status" value="3"/>
</dbReference>
<dbReference type="Gene3D" id="1.10.238.20">
    <property type="entry name" value="Pheromone/general odorant binding protein domain"/>
    <property type="match status" value="4"/>
</dbReference>
<evidence type="ECO:0000256" key="5">
    <source>
        <dbReference type="ARBA" id="ARBA00023180"/>
    </source>
</evidence>
<name>A0AAV8YVX1_9CUCU</name>
<accession>A0AAV8YVX1</accession>
<evidence type="ECO:0000313" key="8">
    <source>
        <dbReference type="EMBL" id="KAJ8955679.1"/>
    </source>
</evidence>
<keyword evidence="3" id="KW-0964">Secreted</keyword>
<evidence type="ECO:0000256" key="6">
    <source>
        <dbReference type="ARBA" id="ARBA00056866"/>
    </source>
</evidence>
<keyword evidence="9" id="KW-1185">Reference proteome</keyword>
<comment type="function">
    <text evidence="6">May be a carrier protein for lipids.</text>
</comment>
<dbReference type="EMBL" id="JAPWTK010000036">
    <property type="protein sequence ID" value="KAJ8955679.1"/>
    <property type="molecule type" value="Genomic_DNA"/>
</dbReference>
<dbReference type="Proteomes" id="UP001162162">
    <property type="component" value="Unassembled WGS sequence"/>
</dbReference>
<keyword evidence="4 7" id="KW-0732">Signal</keyword>
<evidence type="ECO:0000256" key="2">
    <source>
        <dbReference type="ARBA" id="ARBA00008098"/>
    </source>
</evidence>
<evidence type="ECO:0000256" key="1">
    <source>
        <dbReference type="ARBA" id="ARBA00004613"/>
    </source>
</evidence>